<dbReference type="InterPro" id="IPR021391">
    <property type="entry name" value="DUF3027"/>
</dbReference>
<dbReference type="EMBL" id="CP041765">
    <property type="protein sequence ID" value="QDQ96976.1"/>
    <property type="molecule type" value="Genomic_DNA"/>
</dbReference>
<evidence type="ECO:0000313" key="3">
    <source>
        <dbReference type="Proteomes" id="UP000317344"/>
    </source>
</evidence>
<proteinExistence type="predicted"/>
<dbReference type="Pfam" id="PF11228">
    <property type="entry name" value="DUF3027"/>
    <property type="match status" value="1"/>
</dbReference>
<name>A0A516X1L0_9ACTN</name>
<dbReference type="Proteomes" id="UP000317344">
    <property type="component" value="Chromosome"/>
</dbReference>
<dbReference type="OrthoDB" id="3210158at2"/>
<protein>
    <submittedName>
        <fullName evidence="2">DUF3027 domain-containing protein</fullName>
    </submittedName>
</protein>
<organism evidence="2 3">
    <name type="scientific">Tomitella fengzijianii</name>
    <dbReference type="NCBI Taxonomy" id="2597660"/>
    <lineage>
        <taxon>Bacteria</taxon>
        <taxon>Bacillati</taxon>
        <taxon>Actinomycetota</taxon>
        <taxon>Actinomycetes</taxon>
        <taxon>Mycobacteriales</taxon>
        <taxon>Tomitella</taxon>
    </lineage>
</organism>
<accession>A0A516X1L0</accession>
<dbReference type="KEGG" id="toy:FO059_06050"/>
<dbReference type="AlphaFoldDB" id="A0A516X1L0"/>
<sequence>MGAVNPVDFPTAGEHDVMASAGAAERGSADVPPVLADAVGLARAAVVDLGEGRVGAHLATVGEDDSSASHYFAADIQGYRGWQWVVVVAAAPGSEEATVSEIALLPGVDALVAPQWTPWEERVRPGDLGPGDLLPPPADDPRLVPGYVANGDPEIDDVAWEVGLGRRQVMSREGRDLAAQRWHDGDHGPGSGMAKAAPGTCGGCGFYLPLAGALHGEFGVCGNEFAADGTVVHVGYGCGAHSDTSLPTGAGSPAYEPYDDGALESVAVRSPEPGDAAGGDQDGSPTGTSGD</sequence>
<reference evidence="2 3" key="1">
    <citation type="submission" date="2019-07" db="EMBL/GenBank/DDBJ databases">
        <title>Tomitella cavernea sp. nov., an actinomycete isolated from soil.</title>
        <authorList>
            <person name="Cheng J."/>
        </authorList>
    </citation>
    <scope>NUCLEOTIDE SEQUENCE [LARGE SCALE GENOMIC DNA]</scope>
    <source>
        <strain evidence="2 3">HY188</strain>
    </source>
</reference>
<feature type="region of interest" description="Disordered" evidence="1">
    <location>
        <begin position="266"/>
        <end position="291"/>
    </location>
</feature>
<keyword evidence="3" id="KW-1185">Reference proteome</keyword>
<gene>
    <name evidence="2" type="ORF">FO059_06050</name>
</gene>
<evidence type="ECO:0000313" key="2">
    <source>
        <dbReference type="EMBL" id="QDQ96976.1"/>
    </source>
</evidence>
<reference evidence="2 3" key="2">
    <citation type="submission" date="2019-07" db="EMBL/GenBank/DDBJ databases">
        <authorList>
            <person name="Huang Y."/>
        </authorList>
    </citation>
    <scope>NUCLEOTIDE SEQUENCE [LARGE SCALE GENOMIC DNA]</scope>
    <source>
        <strain evidence="2 3">HY188</strain>
    </source>
</reference>
<evidence type="ECO:0000256" key="1">
    <source>
        <dbReference type="SAM" id="MobiDB-lite"/>
    </source>
</evidence>